<feature type="region of interest" description="Disordered" evidence="1">
    <location>
        <begin position="192"/>
        <end position="211"/>
    </location>
</feature>
<feature type="region of interest" description="Disordered" evidence="1">
    <location>
        <begin position="915"/>
        <end position="957"/>
    </location>
</feature>
<feature type="region of interest" description="Disordered" evidence="1">
    <location>
        <begin position="801"/>
        <end position="882"/>
    </location>
</feature>
<dbReference type="InterPro" id="IPR012337">
    <property type="entry name" value="RNaseH-like_sf"/>
</dbReference>
<proteinExistence type="predicted"/>
<accession>A0A368GXP7</accession>
<organism evidence="2 3">
    <name type="scientific">Ancylostoma caninum</name>
    <name type="common">Dog hookworm</name>
    <dbReference type="NCBI Taxonomy" id="29170"/>
    <lineage>
        <taxon>Eukaryota</taxon>
        <taxon>Metazoa</taxon>
        <taxon>Ecdysozoa</taxon>
        <taxon>Nematoda</taxon>
        <taxon>Chromadorea</taxon>
        <taxon>Rhabditida</taxon>
        <taxon>Rhabditina</taxon>
        <taxon>Rhabditomorpha</taxon>
        <taxon>Strongyloidea</taxon>
        <taxon>Ancylostomatidae</taxon>
        <taxon>Ancylostomatinae</taxon>
        <taxon>Ancylostoma</taxon>
    </lineage>
</organism>
<dbReference type="SUPFAM" id="SSF53098">
    <property type="entry name" value="Ribonuclease H-like"/>
    <property type="match status" value="1"/>
</dbReference>
<feature type="region of interest" description="Disordered" evidence="1">
    <location>
        <begin position="1055"/>
        <end position="1075"/>
    </location>
</feature>
<evidence type="ECO:0000256" key="1">
    <source>
        <dbReference type="SAM" id="MobiDB-lite"/>
    </source>
</evidence>
<dbReference type="EMBL" id="JOJR01000037">
    <property type="protein sequence ID" value="RCN49126.1"/>
    <property type="molecule type" value="Genomic_DNA"/>
</dbReference>
<dbReference type="OrthoDB" id="5794558at2759"/>
<sequence length="1103" mass="124452">MKPVTAAPVPKTYIRMPRRGFPPNPMPENYVRLDQITDELYDKFCKEVLEEVEQECIPQERKLLDNMSSSGDFGAAVDFYDEIMGELPVVMVHMRTSKVFLSPSLREKCIEKVIAVKKCEPNPICASLAHIQQLFVGFPPEIRLRHMLVAELEKQEPGTLSEDDKRIMALPPSARFTARPGLLLRRCGTPQLSSATPRRVSSRTPKPKEITSVDSKGEIVTINATQHSSSPSMKLLSKVKPLFINLLVPIDDRIYDKIAEVLAERCTLESIEDESLRLAIENIRDGGEIMVEDWMEEQFFCPPGLRLRANDEVGRIYLRKSEVAEVWRMCYATLNERPQCDILNAVDAQYIGIATKANMREVSKYDLLKGARVVFPTPPRSIGRKPMQYVQIDILVMEETVYGERSYSQALFLTDLYSGYSFARALTDSPDLAIIVRHVMDIFGSFGPPEAYRTFSTDYTAVIADVMMDIERLFKIPIKNMGVGGNLTRDLVRALYRRAETELMATNRWVEALPFAVIEQNQRPSKFFDPTRTPFEIMFGRHAWRDEMCPPWVNPASPEDMDMDQSRMKAGKKAKRRFLIKTAVAPIYVPVYNEEDKLVNPGTGYMFQIFDRVYVRNPHYHYDGRSSKHRPHTARYYRGIIVDIDEDLVDSMYKVLYWEDDPQVIDAMSSAQWPAADDTYDCTSSWFGPWDVTASTAHLAKLRTVPAEYTTEGIASKRRAIDGRCRCDSPSCLAFANTKCSRKLSTECCLKSPYDCAFHKRGDRTHFEAGRFSPDNAALITFPHLRARAADTSVMPFQAKNDSFVSGGDSTPYGRQSQKRDGILVEVSGHDLEAPPRRGAPPVLRKRRISDHQEAVFPSPRSRDSWSTERSDSVPTTSHGVHHVRFVSPEPESLHSPTPSPTPSACYEVEISHGDSSEPLTHEVVSSVSDDSPKAKRSVPRLRDEVHPDGNGLDWDIPEMSLRPRVVPRRDHPYERTTPVNRSVSPTTRSLAVNSMTQRLEKSTSQVERTYTARAVPSGTSNGTRASYKLVSAPREATHVHPFDAELLAEEKSVGPMKRMEEDSQETVSQTAVVTSTSVPRRVYVVKPGTSESPKSSAENTTD</sequence>
<gene>
    <name evidence="2" type="ORF">ANCCAN_04697</name>
</gene>
<evidence type="ECO:0008006" key="4">
    <source>
        <dbReference type="Google" id="ProtNLM"/>
    </source>
</evidence>
<dbReference type="Proteomes" id="UP000252519">
    <property type="component" value="Unassembled WGS sequence"/>
</dbReference>
<evidence type="ECO:0000313" key="2">
    <source>
        <dbReference type="EMBL" id="RCN49126.1"/>
    </source>
</evidence>
<feature type="compositionally biased region" description="Low complexity" evidence="1">
    <location>
        <begin position="1066"/>
        <end position="1075"/>
    </location>
</feature>
<name>A0A368GXP7_ANCCA</name>
<feature type="compositionally biased region" description="Basic and acidic residues" evidence="1">
    <location>
        <begin position="818"/>
        <end position="836"/>
    </location>
</feature>
<comment type="caution">
    <text evidence="2">The sequence shown here is derived from an EMBL/GenBank/DDBJ whole genome shotgun (WGS) entry which is preliminary data.</text>
</comment>
<feature type="compositionally biased region" description="Basic and acidic residues" evidence="1">
    <location>
        <begin position="861"/>
        <end position="872"/>
    </location>
</feature>
<feature type="region of interest" description="Disordered" evidence="1">
    <location>
        <begin position="1084"/>
        <end position="1103"/>
    </location>
</feature>
<evidence type="ECO:0000313" key="3">
    <source>
        <dbReference type="Proteomes" id="UP000252519"/>
    </source>
</evidence>
<feature type="compositionally biased region" description="Polar residues" evidence="1">
    <location>
        <begin position="1090"/>
        <end position="1103"/>
    </location>
</feature>
<protein>
    <recommendedName>
        <fullName evidence="4">Integrase catalytic domain-containing protein</fullName>
    </recommendedName>
</protein>
<dbReference type="AlphaFoldDB" id="A0A368GXP7"/>
<reference evidence="2 3" key="1">
    <citation type="submission" date="2014-10" db="EMBL/GenBank/DDBJ databases">
        <title>Draft genome of the hookworm Ancylostoma caninum.</title>
        <authorList>
            <person name="Mitreva M."/>
        </authorList>
    </citation>
    <scope>NUCLEOTIDE SEQUENCE [LARGE SCALE GENOMIC DNA]</scope>
    <source>
        <strain evidence="2 3">Baltimore</strain>
    </source>
</reference>
<keyword evidence="3" id="KW-1185">Reference proteome</keyword>